<dbReference type="EMBL" id="MIGV01000022">
    <property type="protein sequence ID" value="PPT74671.1"/>
    <property type="molecule type" value="Genomic_DNA"/>
</dbReference>
<evidence type="ECO:0000313" key="1">
    <source>
        <dbReference type="EMBL" id="PPT74671.1"/>
    </source>
</evidence>
<sequence length="69" mass="7721">MPLRRVTVTALADQPGEQELLFAWLDRWAPQIRTCSENSGCGCCLDSFDLKVEAQALAELPPAMYQDIH</sequence>
<reference evidence="1 2" key="1">
    <citation type="submission" date="2016-08" db="EMBL/GenBank/DDBJ databases">
        <title>Evolution of the type three secretion system and type three effector repertoires in Xanthomonas.</title>
        <authorList>
            <person name="Merda D."/>
            <person name="Briand M."/>
            <person name="Bosis E."/>
            <person name="Rousseau C."/>
            <person name="Portier P."/>
            <person name="Jacques M.-A."/>
            <person name="Fischer-Le Saux M."/>
        </authorList>
    </citation>
    <scope>NUCLEOTIDE SEQUENCE [LARGE SCALE GENOMIC DNA]</scope>
    <source>
        <strain evidence="1 2">CFBP 3122</strain>
    </source>
</reference>
<dbReference type="AlphaFoldDB" id="A0A2S6Z1Z8"/>
<gene>
    <name evidence="1" type="ORF">XaplCFBP3122_15745</name>
</gene>
<name>A0A2S6Z1Z8_9XANT</name>
<accession>A0A2S6Z1Z8</accession>
<evidence type="ECO:0000313" key="2">
    <source>
        <dbReference type="Proteomes" id="UP000238270"/>
    </source>
</evidence>
<comment type="caution">
    <text evidence="1">The sequence shown here is derived from an EMBL/GenBank/DDBJ whole genome shotgun (WGS) entry which is preliminary data.</text>
</comment>
<dbReference type="RefSeq" id="WP_102596340.1">
    <property type="nucleotide sequence ID" value="NZ_MIGV01000022.1"/>
</dbReference>
<dbReference type="Proteomes" id="UP000238270">
    <property type="component" value="Unassembled WGS sequence"/>
</dbReference>
<organism evidence="1 2">
    <name type="scientific">Xanthomonas arboricola pv. populi</name>
    <dbReference type="NCBI Taxonomy" id="487823"/>
    <lineage>
        <taxon>Bacteria</taxon>
        <taxon>Pseudomonadati</taxon>
        <taxon>Pseudomonadota</taxon>
        <taxon>Gammaproteobacteria</taxon>
        <taxon>Lysobacterales</taxon>
        <taxon>Lysobacteraceae</taxon>
        <taxon>Xanthomonas</taxon>
    </lineage>
</organism>
<proteinExistence type="predicted"/>
<protein>
    <submittedName>
        <fullName evidence="1">Uncharacterized protein</fullName>
    </submittedName>
</protein>